<keyword evidence="3" id="KW-0479">Metal-binding</keyword>
<comment type="caution">
    <text evidence="17">The sequence shown here is derived from an EMBL/GenBank/DDBJ whole genome shotgun (WGS) entry which is preliminary data.</text>
</comment>
<dbReference type="FunFam" id="1.10.510.10:FF:000434">
    <property type="entry name" value="Serine/threonine protein kinase"/>
    <property type="match status" value="1"/>
</dbReference>
<dbReference type="InterPro" id="IPR000719">
    <property type="entry name" value="Prot_kinase_dom"/>
</dbReference>
<dbReference type="CDD" id="cd16568">
    <property type="entry name" value="RING-HC_ScPSH1-like"/>
    <property type="match status" value="1"/>
</dbReference>
<keyword evidence="6" id="KW-0418">Kinase</keyword>
<keyword evidence="8 10" id="KW-0067">ATP-binding</keyword>
<feature type="compositionally biased region" description="Low complexity" evidence="14">
    <location>
        <begin position="389"/>
        <end position="403"/>
    </location>
</feature>
<name>A0A3D8QRM4_9HELO</name>
<keyword evidence="1" id="KW-0723">Serine/threonine-protein kinase</keyword>
<dbReference type="InterPro" id="IPR013083">
    <property type="entry name" value="Znf_RING/FYVE/PHD"/>
</dbReference>
<dbReference type="PROSITE" id="PS00107">
    <property type="entry name" value="PROTEIN_KINASE_ATP"/>
    <property type="match status" value="1"/>
</dbReference>
<feature type="region of interest" description="Disordered" evidence="14">
    <location>
        <begin position="356"/>
        <end position="410"/>
    </location>
</feature>
<evidence type="ECO:0000256" key="4">
    <source>
        <dbReference type="ARBA" id="ARBA00022741"/>
    </source>
</evidence>
<dbReference type="InterPro" id="IPR008271">
    <property type="entry name" value="Ser/Thr_kinase_AS"/>
</dbReference>
<evidence type="ECO:0000256" key="1">
    <source>
        <dbReference type="ARBA" id="ARBA00022527"/>
    </source>
</evidence>
<organism evidence="17 18">
    <name type="scientific">Coleophoma crateriformis</name>
    <dbReference type="NCBI Taxonomy" id="565419"/>
    <lineage>
        <taxon>Eukaryota</taxon>
        <taxon>Fungi</taxon>
        <taxon>Dikarya</taxon>
        <taxon>Ascomycota</taxon>
        <taxon>Pezizomycotina</taxon>
        <taxon>Leotiomycetes</taxon>
        <taxon>Helotiales</taxon>
        <taxon>Dermateaceae</taxon>
        <taxon>Coleophoma</taxon>
    </lineage>
</organism>
<feature type="compositionally biased region" description="Low complexity" evidence="14">
    <location>
        <begin position="1427"/>
        <end position="1441"/>
    </location>
</feature>
<evidence type="ECO:0000256" key="13">
    <source>
        <dbReference type="PROSITE-ProRule" id="PRU10141"/>
    </source>
</evidence>
<feature type="binding site" evidence="13">
    <location>
        <position position="866"/>
    </location>
    <ligand>
        <name>ATP</name>
        <dbReference type="ChEBI" id="CHEBI:30616"/>
    </ligand>
</feature>
<feature type="region of interest" description="Disordered" evidence="14">
    <location>
        <begin position="505"/>
        <end position="535"/>
    </location>
</feature>
<feature type="domain" description="Protein kinase" evidence="15">
    <location>
        <begin position="832"/>
        <end position="1079"/>
    </location>
</feature>
<dbReference type="SUPFAM" id="SSF56112">
    <property type="entry name" value="Protein kinase-like (PK-like)"/>
    <property type="match status" value="1"/>
</dbReference>
<sequence length="1616" mass="178966">MAPPTPATIPPPPSMSSKERTSGKKSVRTAGGSGSSSVNNRDAIPSINGEGATKATKSTKSDLELVQILKTDLGNMRALVTCSICDQLLYEPWTLSCGHTYCYSCLCNWFVPNKAKKTCPECRTSIKKMPAPAFIIKQLVEIFTKQTDLMPSDESVEQHNTKRLEETADVDRDKNGSVGLFKGTFPEGRTDVRFDEEDRVFRCLACGHEHHGEPVCEHCGAEIDDEAYNDFSDMDGDLEDLENLEVDLDAEMGPHGLYFGMGIPPYPHFMHGPLHRFYPFHDHVHHHLDLETNSEDSDDHSSIDSESEDEEDEEDGSLQDFVVQDGYYGTNAENSHDYHADGQAVGSATRNLAIVVSDDDDSDEGGEISNRRRGRLGATRQRRPIRVIDSTSPSAPSVVSVSDSTDESEAGTYNDEAAMLRNAGWSPLHHDSDEEHTPTPYEYYGYQESDDDRPEEAESDTETMVGHDIEEDEDDSSHDQSRTPQHIYGANADTYAYYARGNNSYESDEEHADDDDSDAGLSGMDHDGDTEMSVSPQGFHCASLLVGGEAEHEYPESRSVSVSTDGGRPTGEHLGAATEIHEIEENSSDSSIRPPPRRRPRQYQNVRTQEYNPRVSMMFAEHQRSIRRAQDQQASALDDLEQGVWRVEPASVRARRMTSYRVAPPRRHDPLGVSQTPSVTRVISSSERAARAPRQLSVKHKYHEIMESRTFGCALGLDTVDSDTQQLELGIHAIRKYSSGKQLSGLLRQSIHTTPSILLFKPPLTAPNPTSRRRRSAKAVPTRRAKQTWMSGLSASIDSIHGGANGDCLPTRTMSYWSTEFSSKDLRSVGNYTLGRLIGKGSFGKVYLASHKLIHGSKVVLKSAKKDDSNLAREIHHHRQFLHPHIARLYEVIVTENLVWLVLEYCPGDELYNYLLKNGALPVEKVQKVFTQLVGAVSYVHNASCVHRDLKLENILLDKNENVKLCDFGFTREYEGKASYLQTFCGTICYSAPEMLKGEKYAGEKVDVWSLGVILYALLCGELPFDDDDDNITRTKILSAEPKWPDHLTPDARSLLGILLSKRPLLRPTLSEILTHPFLAEHAPQQQAILKLEKPAPFTTALQKETLERMRSAGVDIDQVIENVLAQRCDALAGWWSLLIEKEERKHARRERKRKEREAENRTSRRLSSNSSRRGTLKGVDEEGVPRSGEPPRSRGREKRRSAHYPELILTDLPGLPEHSLLSSPEVATPPPPIEKDSIRSASSSRTRRPIPPPKEGGTFRSARSRGSTLHLVTSNPDLLNVNGTARGVPRRKHQHAFINQLATWKHWLLDTTKRTRSPNKRATKSSPDLLQKSLNSLKPGAADPNPRPNTSKALGSRPQLLNGPQTHPPVARAYNTPGKRRSISPSPLTPRSTYRRQSTGLRGRKSTSSSVSSIRSIHHHHHSHSKASSTSSNGSGSKISLPNRSPHHSVKVLPATPTTSAFPSNIRVVRQPPISSFNEGISWGNSSFGSSSTGGLVFAKRKKNIFKGPLLNTSSPRTGDASSITSGGRGGSHSRSTSIAGRQSEEIIQEEDEDDIEEVEAFSPLMGPGEVETIYPPPEMSLDPNSIAVPTETVEEGIEEGVEEEPETTTLTTAK</sequence>
<proteinExistence type="predicted"/>
<dbReference type="PROSITE" id="PS00518">
    <property type="entry name" value="ZF_RING_1"/>
    <property type="match status" value="1"/>
</dbReference>
<feature type="compositionally biased region" description="Basic residues" evidence="14">
    <location>
        <begin position="1315"/>
        <end position="1324"/>
    </location>
</feature>
<dbReference type="InterPro" id="IPR017441">
    <property type="entry name" value="Protein_kinase_ATP_BS"/>
</dbReference>
<feature type="binding site" evidence="10">
    <location>
        <begin position="953"/>
        <end position="954"/>
    </location>
    <ligand>
        <name>ATP</name>
        <dbReference type="ChEBI" id="CHEBI:30616"/>
    </ligand>
</feature>
<dbReference type="InterPro" id="IPR030616">
    <property type="entry name" value="Aur-like"/>
</dbReference>
<feature type="compositionally biased region" description="Acidic residues" evidence="14">
    <location>
        <begin position="448"/>
        <end position="461"/>
    </location>
</feature>
<keyword evidence="4 10" id="KW-0547">Nucleotide-binding</keyword>
<protein>
    <recommendedName>
        <fullName evidence="19">Protein kinase domain-containing protein</fullName>
    </recommendedName>
</protein>
<evidence type="ECO:0000256" key="10">
    <source>
        <dbReference type="PIRSR" id="PIRSR630616-2"/>
    </source>
</evidence>
<feature type="region of interest" description="Disordered" evidence="14">
    <location>
        <begin position="1146"/>
        <end position="1266"/>
    </location>
</feature>
<feature type="active site" description="Proton acceptor" evidence="9">
    <location>
        <position position="949"/>
    </location>
</feature>
<feature type="cross-link" description="Glycyl lysine isopeptide (Lys-Gly) (interchain with G-Cter in SUMO2)" evidence="11">
    <location>
        <position position="951"/>
    </location>
</feature>
<dbReference type="SUPFAM" id="SSF57850">
    <property type="entry name" value="RING/U-box"/>
    <property type="match status" value="1"/>
</dbReference>
<dbReference type="OrthoDB" id="942095at2759"/>
<feature type="region of interest" description="Disordered" evidence="14">
    <location>
        <begin position="426"/>
        <end position="491"/>
    </location>
</feature>
<feature type="compositionally biased region" description="Acidic residues" evidence="14">
    <location>
        <begin position="506"/>
        <end position="518"/>
    </location>
</feature>
<feature type="region of interest" description="Disordered" evidence="14">
    <location>
        <begin position="1313"/>
        <end position="1465"/>
    </location>
</feature>
<feature type="compositionally biased region" description="Basic residues" evidence="14">
    <location>
        <begin position="1417"/>
        <end position="1426"/>
    </location>
</feature>
<dbReference type="InterPro" id="IPR018957">
    <property type="entry name" value="Znf_C3HC4_RING-type"/>
</dbReference>
<evidence type="ECO:0000256" key="14">
    <source>
        <dbReference type="SAM" id="MobiDB-lite"/>
    </source>
</evidence>
<feature type="binding site" evidence="10">
    <location>
        <position position="967"/>
    </location>
    <ligand>
        <name>ATP</name>
        <dbReference type="ChEBI" id="CHEBI:30616"/>
    </ligand>
</feature>
<dbReference type="GO" id="GO:0005524">
    <property type="term" value="F:ATP binding"/>
    <property type="evidence" value="ECO:0007669"/>
    <property type="project" value="UniProtKB-UniRule"/>
</dbReference>
<feature type="compositionally biased region" description="Pro residues" evidence="14">
    <location>
        <begin position="1"/>
        <end position="14"/>
    </location>
</feature>
<feature type="region of interest" description="Disordered" evidence="14">
    <location>
        <begin position="291"/>
        <end position="317"/>
    </location>
</feature>
<gene>
    <name evidence="17" type="ORF">BP5796_10646</name>
</gene>
<evidence type="ECO:0000313" key="17">
    <source>
        <dbReference type="EMBL" id="RDW64144.1"/>
    </source>
</evidence>
<dbReference type="Gene3D" id="1.10.510.10">
    <property type="entry name" value="Transferase(Phosphotransferase) domain 1"/>
    <property type="match status" value="1"/>
</dbReference>
<feature type="compositionally biased region" description="Acidic residues" evidence="14">
    <location>
        <begin position="357"/>
        <end position="366"/>
    </location>
</feature>
<evidence type="ECO:0000259" key="16">
    <source>
        <dbReference type="PROSITE" id="PS50089"/>
    </source>
</evidence>
<keyword evidence="5 12" id="KW-0863">Zinc-finger</keyword>
<feature type="compositionally biased region" description="Acidic residues" evidence="14">
    <location>
        <begin position="1594"/>
        <end position="1608"/>
    </location>
</feature>
<dbReference type="SMART" id="SM00220">
    <property type="entry name" value="S_TKc"/>
    <property type="match status" value="1"/>
</dbReference>
<dbReference type="Proteomes" id="UP000256328">
    <property type="component" value="Unassembled WGS sequence"/>
</dbReference>
<dbReference type="InterPro" id="IPR001841">
    <property type="entry name" value="Znf_RING"/>
</dbReference>
<feature type="binding site" evidence="10">
    <location>
        <position position="858"/>
    </location>
    <ligand>
        <name>ATP</name>
        <dbReference type="ChEBI" id="CHEBI:30616"/>
    </ligand>
</feature>
<feature type="compositionally biased region" description="Acidic residues" evidence="14">
    <location>
        <begin position="1548"/>
        <end position="1561"/>
    </location>
</feature>
<evidence type="ECO:0000256" key="5">
    <source>
        <dbReference type="ARBA" id="ARBA00022771"/>
    </source>
</evidence>
<feature type="region of interest" description="Disordered" evidence="14">
    <location>
        <begin position="1510"/>
        <end position="1616"/>
    </location>
</feature>
<dbReference type="PROSITE" id="PS50089">
    <property type="entry name" value="ZF_RING_2"/>
    <property type="match status" value="1"/>
</dbReference>
<evidence type="ECO:0000256" key="2">
    <source>
        <dbReference type="ARBA" id="ARBA00022679"/>
    </source>
</evidence>
<dbReference type="EMBL" id="PDLN01000016">
    <property type="protein sequence ID" value="RDW64144.1"/>
    <property type="molecule type" value="Genomic_DNA"/>
</dbReference>
<feature type="region of interest" description="Disordered" evidence="14">
    <location>
        <begin position="550"/>
        <end position="608"/>
    </location>
</feature>
<dbReference type="SMART" id="SM00184">
    <property type="entry name" value="RING"/>
    <property type="match status" value="1"/>
</dbReference>
<dbReference type="Gene3D" id="3.30.40.10">
    <property type="entry name" value="Zinc/RING finger domain, C3HC4 (zinc finger)"/>
    <property type="match status" value="1"/>
</dbReference>
<feature type="compositionally biased region" description="Polar residues" evidence="14">
    <location>
        <begin position="1384"/>
        <end position="1401"/>
    </location>
</feature>
<dbReference type="PANTHER" id="PTHR24350">
    <property type="entry name" value="SERINE/THREONINE-PROTEIN KINASE IAL-RELATED"/>
    <property type="match status" value="1"/>
</dbReference>
<evidence type="ECO:0000256" key="12">
    <source>
        <dbReference type="PROSITE-ProRule" id="PRU00175"/>
    </source>
</evidence>
<evidence type="ECO:0000256" key="9">
    <source>
        <dbReference type="PIRSR" id="PIRSR630616-1"/>
    </source>
</evidence>
<dbReference type="CDD" id="cd14003">
    <property type="entry name" value="STKc_AMPK-like"/>
    <property type="match status" value="1"/>
</dbReference>
<evidence type="ECO:0000256" key="3">
    <source>
        <dbReference type="ARBA" id="ARBA00022723"/>
    </source>
</evidence>
<dbReference type="PROSITE" id="PS00108">
    <property type="entry name" value="PROTEIN_KINASE_ST"/>
    <property type="match status" value="1"/>
</dbReference>
<feature type="compositionally biased region" description="Polar residues" evidence="14">
    <location>
        <begin position="1325"/>
        <end position="1337"/>
    </location>
</feature>
<accession>A0A3D8QRM4</accession>
<dbReference type="GO" id="GO:0008270">
    <property type="term" value="F:zinc ion binding"/>
    <property type="evidence" value="ECO:0007669"/>
    <property type="project" value="UniProtKB-KW"/>
</dbReference>
<reference evidence="17 18" key="1">
    <citation type="journal article" date="2018" name="IMA Fungus">
        <title>IMA Genome-F 9: Draft genome sequence of Annulohypoxylon stygium, Aspergillus mulundensis, Berkeleyomyces basicola (syn. Thielaviopsis basicola), Ceratocystis smalleyi, two Cercospora beticola strains, Coleophoma cylindrospora, Fusarium fracticaudum, Phialophora cf. hyalina, and Morchella septimelata.</title>
        <authorList>
            <person name="Wingfield B.D."/>
            <person name="Bills G.F."/>
            <person name="Dong Y."/>
            <person name="Huang W."/>
            <person name="Nel W.J."/>
            <person name="Swalarsk-Parry B.S."/>
            <person name="Vaghefi N."/>
            <person name="Wilken P.M."/>
            <person name="An Z."/>
            <person name="de Beer Z.W."/>
            <person name="De Vos L."/>
            <person name="Chen L."/>
            <person name="Duong T.A."/>
            <person name="Gao Y."/>
            <person name="Hammerbacher A."/>
            <person name="Kikkert J.R."/>
            <person name="Li Y."/>
            <person name="Li H."/>
            <person name="Li K."/>
            <person name="Li Q."/>
            <person name="Liu X."/>
            <person name="Ma X."/>
            <person name="Naidoo K."/>
            <person name="Pethybridge S.J."/>
            <person name="Sun J."/>
            <person name="Steenkamp E.T."/>
            <person name="van der Nest M.A."/>
            <person name="van Wyk S."/>
            <person name="Wingfield M.J."/>
            <person name="Xiong C."/>
            <person name="Yue Q."/>
            <person name="Zhang X."/>
        </authorList>
    </citation>
    <scope>NUCLEOTIDE SEQUENCE [LARGE SCALE GENOMIC DNA]</scope>
    <source>
        <strain evidence="17 18">BP5796</strain>
    </source>
</reference>
<feature type="compositionally biased region" description="Basic and acidic residues" evidence="14">
    <location>
        <begin position="428"/>
        <end position="437"/>
    </location>
</feature>
<evidence type="ECO:0000313" key="18">
    <source>
        <dbReference type="Proteomes" id="UP000256328"/>
    </source>
</evidence>
<keyword evidence="7" id="KW-0862">Zinc</keyword>
<feature type="compositionally biased region" description="Polar residues" evidence="14">
    <location>
        <begin position="1512"/>
        <end position="1522"/>
    </location>
</feature>
<dbReference type="Pfam" id="PF00097">
    <property type="entry name" value="zf-C3HC4"/>
    <property type="match status" value="1"/>
</dbReference>
<dbReference type="PROSITE" id="PS50011">
    <property type="entry name" value="PROTEIN_KINASE_DOM"/>
    <property type="match status" value="1"/>
</dbReference>
<feature type="compositionally biased region" description="Acidic residues" evidence="14">
    <location>
        <begin position="305"/>
        <end position="317"/>
    </location>
</feature>
<feature type="domain" description="RING-type" evidence="16">
    <location>
        <begin position="82"/>
        <end position="123"/>
    </location>
</feature>
<keyword evidence="2" id="KW-0808">Transferase</keyword>
<dbReference type="InterPro" id="IPR017907">
    <property type="entry name" value="Znf_RING_CS"/>
</dbReference>
<dbReference type="GO" id="GO:0004674">
    <property type="term" value="F:protein serine/threonine kinase activity"/>
    <property type="evidence" value="ECO:0007669"/>
    <property type="project" value="UniProtKB-KW"/>
</dbReference>
<feature type="compositionally biased region" description="Basic residues" evidence="14">
    <location>
        <begin position="371"/>
        <end position="385"/>
    </location>
</feature>
<dbReference type="Pfam" id="PF00069">
    <property type="entry name" value="Pkinase"/>
    <property type="match status" value="1"/>
</dbReference>
<feature type="compositionally biased region" description="Low complexity" evidence="14">
    <location>
        <begin position="1407"/>
        <end position="1416"/>
    </location>
</feature>
<evidence type="ECO:0000256" key="7">
    <source>
        <dbReference type="ARBA" id="ARBA00022833"/>
    </source>
</evidence>
<evidence type="ECO:0000256" key="8">
    <source>
        <dbReference type="ARBA" id="ARBA00022840"/>
    </source>
</evidence>
<evidence type="ECO:0000256" key="11">
    <source>
        <dbReference type="PIRSR" id="PIRSR630616-3"/>
    </source>
</evidence>
<keyword evidence="18" id="KW-1185">Reference proteome</keyword>
<feature type="region of interest" description="Disordered" evidence="14">
    <location>
        <begin position="1"/>
        <end position="56"/>
    </location>
</feature>
<dbReference type="InterPro" id="IPR011009">
    <property type="entry name" value="Kinase-like_dom_sf"/>
</dbReference>
<evidence type="ECO:0000259" key="15">
    <source>
        <dbReference type="PROSITE" id="PS50011"/>
    </source>
</evidence>
<evidence type="ECO:0008006" key="19">
    <source>
        <dbReference type="Google" id="ProtNLM"/>
    </source>
</evidence>
<feature type="compositionally biased region" description="Basic and acidic residues" evidence="14">
    <location>
        <begin position="1179"/>
        <end position="1195"/>
    </location>
</feature>
<evidence type="ECO:0000256" key="6">
    <source>
        <dbReference type="ARBA" id="ARBA00022777"/>
    </source>
</evidence>